<feature type="domain" description="HTH luxR-type" evidence="2">
    <location>
        <begin position="224"/>
        <end position="263"/>
    </location>
</feature>
<dbReference type="PRINTS" id="PR00038">
    <property type="entry name" value="HTHLUXR"/>
</dbReference>
<dbReference type="AlphaFoldDB" id="A0A382TBN1"/>
<dbReference type="InterPro" id="IPR016032">
    <property type="entry name" value="Sig_transdc_resp-reg_C-effctor"/>
</dbReference>
<gene>
    <name evidence="3" type="ORF">METZ01_LOCUS372287</name>
</gene>
<dbReference type="Gene3D" id="1.10.10.10">
    <property type="entry name" value="Winged helix-like DNA-binding domain superfamily/Winged helix DNA-binding domain"/>
    <property type="match status" value="1"/>
</dbReference>
<dbReference type="GO" id="GO:0003677">
    <property type="term" value="F:DNA binding"/>
    <property type="evidence" value="ECO:0007669"/>
    <property type="project" value="InterPro"/>
</dbReference>
<evidence type="ECO:0000259" key="2">
    <source>
        <dbReference type="PROSITE" id="PS50043"/>
    </source>
</evidence>
<dbReference type="Pfam" id="PF00196">
    <property type="entry name" value="GerE"/>
    <property type="match status" value="1"/>
</dbReference>
<dbReference type="EMBL" id="UINC01135346">
    <property type="protein sequence ID" value="SVD19433.1"/>
    <property type="molecule type" value="Genomic_DNA"/>
</dbReference>
<feature type="region of interest" description="Disordered" evidence="1">
    <location>
        <begin position="1"/>
        <end position="29"/>
    </location>
</feature>
<evidence type="ECO:0000313" key="3">
    <source>
        <dbReference type="EMBL" id="SVD19433.1"/>
    </source>
</evidence>
<dbReference type="InterPro" id="IPR036388">
    <property type="entry name" value="WH-like_DNA-bd_sf"/>
</dbReference>
<evidence type="ECO:0000256" key="1">
    <source>
        <dbReference type="SAM" id="MobiDB-lite"/>
    </source>
</evidence>
<proteinExistence type="predicted"/>
<dbReference type="SUPFAM" id="SSF46894">
    <property type="entry name" value="C-terminal effector domain of the bipartite response regulators"/>
    <property type="match status" value="1"/>
</dbReference>
<dbReference type="PROSITE" id="PS50043">
    <property type="entry name" value="HTH_LUXR_2"/>
    <property type="match status" value="1"/>
</dbReference>
<protein>
    <recommendedName>
        <fullName evidence="2">HTH luxR-type domain-containing protein</fullName>
    </recommendedName>
</protein>
<dbReference type="InterPro" id="IPR000792">
    <property type="entry name" value="Tscrpt_reg_LuxR_C"/>
</dbReference>
<sequence>MSELGQITGTLGRGESRPTDENSSSKSLGPRAISALAEWNTAVGDLLRSFDSEDLLGTLIDALSYRTRFDSWLVAIFHANAQPTLIDYKESKEMEDQYATGPYLLDPYYNIFLNRQSSGCYLLRDIAPDHFTKSEFFRNYYSRIGLSDEIGYILWKDKLTAVHLSIGRARGSSRFSKTDLAWFRVAQPIVDAVAQRLWQHSETAILTTARQRSEFHSYLKEAFRNFGASTLTPREQEITKLLLKGFSAKSIAGNLGISSGTVR</sequence>
<dbReference type="GO" id="GO:0006355">
    <property type="term" value="P:regulation of DNA-templated transcription"/>
    <property type="evidence" value="ECO:0007669"/>
    <property type="project" value="InterPro"/>
</dbReference>
<name>A0A382TBN1_9ZZZZ</name>
<organism evidence="3">
    <name type="scientific">marine metagenome</name>
    <dbReference type="NCBI Taxonomy" id="408172"/>
    <lineage>
        <taxon>unclassified sequences</taxon>
        <taxon>metagenomes</taxon>
        <taxon>ecological metagenomes</taxon>
    </lineage>
</organism>
<accession>A0A382TBN1</accession>
<feature type="non-terminal residue" evidence="3">
    <location>
        <position position="263"/>
    </location>
</feature>
<reference evidence="3" key="1">
    <citation type="submission" date="2018-05" db="EMBL/GenBank/DDBJ databases">
        <authorList>
            <person name="Lanie J.A."/>
            <person name="Ng W.-L."/>
            <person name="Kazmierczak K.M."/>
            <person name="Andrzejewski T.M."/>
            <person name="Davidsen T.M."/>
            <person name="Wayne K.J."/>
            <person name="Tettelin H."/>
            <person name="Glass J.I."/>
            <person name="Rusch D."/>
            <person name="Podicherti R."/>
            <person name="Tsui H.-C.T."/>
            <person name="Winkler M.E."/>
        </authorList>
    </citation>
    <scope>NUCLEOTIDE SEQUENCE</scope>
</reference>